<keyword evidence="3" id="KW-0808">Transferase</keyword>
<feature type="domain" description="C3H1-type" evidence="12">
    <location>
        <begin position="319"/>
        <end position="348"/>
    </location>
</feature>
<keyword evidence="5" id="KW-0677">Repeat</keyword>
<dbReference type="InterPro" id="IPR017907">
    <property type="entry name" value="Znf_RING_CS"/>
</dbReference>
<evidence type="ECO:0000259" key="11">
    <source>
        <dbReference type="PROSITE" id="PS50089"/>
    </source>
</evidence>
<dbReference type="SUPFAM" id="SSF57850">
    <property type="entry name" value="RING/U-box"/>
    <property type="match status" value="1"/>
</dbReference>
<evidence type="ECO:0000256" key="1">
    <source>
        <dbReference type="ARBA" id="ARBA00000900"/>
    </source>
</evidence>
<dbReference type="OrthoDB" id="411372at2759"/>
<dbReference type="SUPFAM" id="SSF90229">
    <property type="entry name" value="CCCH zinc finger"/>
    <property type="match status" value="1"/>
</dbReference>
<dbReference type="PROSITE" id="PS50103">
    <property type="entry name" value="ZF_C3H1"/>
    <property type="match status" value="4"/>
</dbReference>
<name>A0A835CT95_APHGI</name>
<keyword evidence="14" id="KW-1185">Reference proteome</keyword>
<organism evidence="13 14">
    <name type="scientific">Aphidius gifuensis</name>
    <name type="common">Parasitoid wasp</name>
    <dbReference type="NCBI Taxonomy" id="684658"/>
    <lineage>
        <taxon>Eukaryota</taxon>
        <taxon>Metazoa</taxon>
        <taxon>Ecdysozoa</taxon>
        <taxon>Arthropoda</taxon>
        <taxon>Hexapoda</taxon>
        <taxon>Insecta</taxon>
        <taxon>Pterygota</taxon>
        <taxon>Neoptera</taxon>
        <taxon>Endopterygota</taxon>
        <taxon>Hymenoptera</taxon>
        <taxon>Apocrita</taxon>
        <taxon>Ichneumonoidea</taxon>
        <taxon>Braconidae</taxon>
        <taxon>Aphidiinae</taxon>
        <taxon>Aphidius</taxon>
    </lineage>
</organism>
<comment type="catalytic activity">
    <reaction evidence="1">
        <text>S-ubiquitinyl-[E2 ubiquitin-conjugating enzyme]-L-cysteine + [acceptor protein]-L-lysine = [E2 ubiquitin-conjugating enzyme]-L-cysteine + N(6)-ubiquitinyl-[acceptor protein]-L-lysine.</text>
        <dbReference type="EC" id="2.3.2.27"/>
    </reaction>
</comment>
<keyword evidence="7" id="KW-0833">Ubl conjugation pathway</keyword>
<feature type="compositionally biased region" description="Polar residues" evidence="10">
    <location>
        <begin position="78"/>
        <end position="94"/>
    </location>
</feature>
<feature type="zinc finger region" description="C3H1-type" evidence="9">
    <location>
        <begin position="164"/>
        <end position="191"/>
    </location>
</feature>
<dbReference type="PANTHER" id="PTHR11224">
    <property type="entry name" value="MAKORIN-RELATED"/>
    <property type="match status" value="1"/>
</dbReference>
<gene>
    <name evidence="13" type="ORF">HCN44_001415</name>
</gene>
<sequence length="410" mass="46675">MADEDWTRSVTCRYYKNGLCREGDSCRYRHPSESDADDEQSDNESTTVPIISCRFFKWGTCKFGTRCKFNHSTPVNKTTTIKQQNLPEDNNNKTSSLPLSSSACSKQIKMPSTSKIDEWVNAPEFIPSIQINKSIEESSMSGYYKTSPGSYAKAVNSSGTTVNPASEPLCPYGEATGYCKKLECPYLHGDICELCDRAALHPFNEELRDKHTNACVKQHEIDMELSFAIQRSRDKTCGVCFEIIMEKSSNEQRFGILPNCNHCFCLSCIRKWRQAKQFENKIIRSCPECRVSSDFVCPSAYWVDTKDEKEKLIVEYKGALSSKDCKYFNKGQGKCPFGNKCFYLHALPDGTKTDVGPPARQAGNGDVDLDFLQQLILWNFLEERDNRWIYMDDQDEVVVLFSDSDDSVEW</sequence>
<evidence type="ECO:0000256" key="9">
    <source>
        <dbReference type="PROSITE-ProRule" id="PRU00723"/>
    </source>
</evidence>
<evidence type="ECO:0000313" key="13">
    <source>
        <dbReference type="EMBL" id="KAF7992090.1"/>
    </source>
</evidence>
<protein>
    <recommendedName>
        <fullName evidence="2">RING-type E3 ubiquitin transferase</fullName>
        <ecNumber evidence="2">2.3.2.27</ecNumber>
    </recommendedName>
</protein>
<dbReference type="InterPro" id="IPR013083">
    <property type="entry name" value="Znf_RING/FYVE/PHD"/>
</dbReference>
<keyword evidence="4 9" id="KW-0479">Metal-binding</keyword>
<comment type="caution">
    <text evidence="13">The sequence shown here is derived from an EMBL/GenBank/DDBJ whole genome shotgun (WGS) entry which is preliminary data.</text>
</comment>
<dbReference type="Gene3D" id="4.10.1000.10">
    <property type="entry name" value="Zinc finger, CCCH-type"/>
    <property type="match status" value="2"/>
</dbReference>
<dbReference type="FunFam" id="3.30.40.10:FF:000117">
    <property type="entry name" value="Probable E3 ubiquitin-protein ligase makorin-1"/>
    <property type="match status" value="1"/>
</dbReference>
<feature type="zinc finger region" description="C3H1-type" evidence="9">
    <location>
        <begin position="47"/>
        <end position="74"/>
    </location>
</feature>
<dbReference type="EC" id="2.3.2.27" evidence="2"/>
<keyword evidence="8 9" id="KW-0862">Zinc</keyword>
<dbReference type="Proteomes" id="UP000639338">
    <property type="component" value="Unassembled WGS sequence"/>
</dbReference>
<dbReference type="PROSITE" id="PS50089">
    <property type="entry name" value="ZF_RING_2"/>
    <property type="match status" value="1"/>
</dbReference>
<feature type="zinc finger region" description="C3H1-type" evidence="9">
    <location>
        <begin position="319"/>
        <end position="348"/>
    </location>
</feature>
<dbReference type="SMART" id="SM00184">
    <property type="entry name" value="RING"/>
    <property type="match status" value="1"/>
</dbReference>
<dbReference type="InterPro" id="IPR000571">
    <property type="entry name" value="Znf_CCCH"/>
</dbReference>
<feature type="domain" description="C3H1-type" evidence="12">
    <location>
        <begin position="47"/>
        <end position="74"/>
    </location>
</feature>
<dbReference type="InterPro" id="IPR045072">
    <property type="entry name" value="MKRN-like"/>
</dbReference>
<reference evidence="13 14" key="1">
    <citation type="submission" date="2020-08" db="EMBL/GenBank/DDBJ databases">
        <title>Aphidius gifuensis genome sequencing and assembly.</title>
        <authorList>
            <person name="Du Z."/>
        </authorList>
    </citation>
    <scope>NUCLEOTIDE SEQUENCE [LARGE SCALE GENOMIC DNA]</scope>
    <source>
        <strain evidence="13">YNYX2018</strain>
        <tissue evidence="13">Adults</tissue>
    </source>
</reference>
<feature type="domain" description="RING-type" evidence="11">
    <location>
        <begin position="237"/>
        <end position="290"/>
    </location>
</feature>
<dbReference type="PROSITE" id="PS00518">
    <property type="entry name" value="ZF_RING_1"/>
    <property type="match status" value="1"/>
</dbReference>
<dbReference type="SMART" id="SM00356">
    <property type="entry name" value="ZnF_C3H1"/>
    <property type="match status" value="4"/>
</dbReference>
<accession>A0A835CT95</accession>
<keyword evidence="6 9" id="KW-0863">Zinc-finger</keyword>
<feature type="domain" description="C3H1-type" evidence="12">
    <location>
        <begin position="164"/>
        <end position="191"/>
    </location>
</feature>
<dbReference type="PANTHER" id="PTHR11224:SF10">
    <property type="entry name" value="IP09428P-RELATED"/>
    <property type="match status" value="1"/>
</dbReference>
<feature type="region of interest" description="Disordered" evidence="10">
    <location>
        <begin position="78"/>
        <end position="99"/>
    </location>
</feature>
<dbReference type="InterPro" id="IPR001841">
    <property type="entry name" value="Znf_RING"/>
</dbReference>
<dbReference type="GO" id="GO:0008270">
    <property type="term" value="F:zinc ion binding"/>
    <property type="evidence" value="ECO:0007669"/>
    <property type="project" value="UniProtKB-KW"/>
</dbReference>
<dbReference type="Pfam" id="PF14608">
    <property type="entry name" value="zf-CCCH_2"/>
    <property type="match status" value="3"/>
</dbReference>
<evidence type="ECO:0000256" key="7">
    <source>
        <dbReference type="ARBA" id="ARBA00022786"/>
    </source>
</evidence>
<evidence type="ECO:0000259" key="12">
    <source>
        <dbReference type="PROSITE" id="PS50103"/>
    </source>
</evidence>
<dbReference type="InterPro" id="IPR036855">
    <property type="entry name" value="Znf_CCCH_sf"/>
</dbReference>
<evidence type="ECO:0000313" key="14">
    <source>
        <dbReference type="Proteomes" id="UP000639338"/>
    </source>
</evidence>
<dbReference type="EMBL" id="JACMRX010000003">
    <property type="protein sequence ID" value="KAF7992090.1"/>
    <property type="molecule type" value="Genomic_DNA"/>
</dbReference>
<evidence type="ECO:0000256" key="3">
    <source>
        <dbReference type="ARBA" id="ARBA00022679"/>
    </source>
</evidence>
<evidence type="ECO:0000256" key="2">
    <source>
        <dbReference type="ARBA" id="ARBA00012483"/>
    </source>
</evidence>
<feature type="domain" description="C3H1-type" evidence="12">
    <location>
        <begin position="6"/>
        <end position="33"/>
    </location>
</feature>
<dbReference type="GO" id="GO:0000209">
    <property type="term" value="P:protein polyubiquitination"/>
    <property type="evidence" value="ECO:0007669"/>
    <property type="project" value="InterPro"/>
</dbReference>
<evidence type="ECO:0000256" key="10">
    <source>
        <dbReference type="SAM" id="MobiDB-lite"/>
    </source>
</evidence>
<dbReference type="GO" id="GO:0061630">
    <property type="term" value="F:ubiquitin protein ligase activity"/>
    <property type="evidence" value="ECO:0007669"/>
    <property type="project" value="UniProtKB-EC"/>
</dbReference>
<evidence type="ECO:0000256" key="5">
    <source>
        <dbReference type="ARBA" id="ARBA00022737"/>
    </source>
</evidence>
<proteinExistence type="predicted"/>
<dbReference type="Gene3D" id="3.30.40.10">
    <property type="entry name" value="Zinc/RING finger domain, C3HC4 (zinc finger)"/>
    <property type="match status" value="1"/>
</dbReference>
<dbReference type="AlphaFoldDB" id="A0A835CT95"/>
<evidence type="ECO:0000256" key="4">
    <source>
        <dbReference type="ARBA" id="ARBA00022723"/>
    </source>
</evidence>
<evidence type="ECO:0000256" key="8">
    <source>
        <dbReference type="ARBA" id="ARBA00022833"/>
    </source>
</evidence>
<evidence type="ECO:0000256" key="6">
    <source>
        <dbReference type="ARBA" id="ARBA00022771"/>
    </source>
</evidence>
<feature type="zinc finger region" description="C3H1-type" evidence="9">
    <location>
        <begin position="6"/>
        <end position="33"/>
    </location>
</feature>
<dbReference type="Pfam" id="PF00642">
    <property type="entry name" value="zf-CCCH"/>
    <property type="match status" value="1"/>
</dbReference>